<dbReference type="EMBL" id="CP012154">
    <property type="protein sequence ID" value="AKS41105.1"/>
    <property type="molecule type" value="Genomic_DNA"/>
</dbReference>
<dbReference type="OrthoDB" id="5701636at2"/>
<keyword evidence="2" id="KW-1185">Reference proteome</keyword>
<dbReference type="KEGG" id="wma:WM2015_724"/>
<organism evidence="1 2">
    <name type="scientific">Wenzhouxiangella marina</name>
    <dbReference type="NCBI Taxonomy" id="1579979"/>
    <lineage>
        <taxon>Bacteria</taxon>
        <taxon>Pseudomonadati</taxon>
        <taxon>Pseudomonadota</taxon>
        <taxon>Gammaproteobacteria</taxon>
        <taxon>Chromatiales</taxon>
        <taxon>Wenzhouxiangellaceae</taxon>
        <taxon>Wenzhouxiangella</taxon>
    </lineage>
</organism>
<reference evidence="1 2" key="1">
    <citation type="submission" date="2015-07" db="EMBL/GenBank/DDBJ databases">
        <authorList>
            <person name="Noorani M."/>
        </authorList>
    </citation>
    <scope>NUCLEOTIDE SEQUENCE [LARGE SCALE GENOMIC DNA]</scope>
    <source>
        <strain evidence="1 2">KCTC 42284</strain>
    </source>
</reference>
<gene>
    <name evidence="1" type="ORF">WM2015_724</name>
</gene>
<evidence type="ECO:0000313" key="1">
    <source>
        <dbReference type="EMBL" id="AKS41105.1"/>
    </source>
</evidence>
<dbReference type="STRING" id="1579979.WM2015_724"/>
<accession>A0A0K0XTW8</accession>
<dbReference type="AlphaFoldDB" id="A0A0K0XTW8"/>
<evidence type="ECO:0000313" key="2">
    <source>
        <dbReference type="Proteomes" id="UP000066624"/>
    </source>
</evidence>
<sequence length="381" mass="43044">MNPDTLHSLVDGLIARDREYRPLELLVAARRLERADLDRFEQGRLRQLEDLLYGDPTRSIELLDHAARWARELGLEPQIRDRESGQGACFRDARADRQARTAWRRREGESQGDLFMDNRLSVARAQLVRQLEAGDRAGAEAALADLSRADPASELQVDGEHLVGAMAWLDELPEDHAALLTAIDEDLGARARRVLGPGQARRFLARFWRALAETRRGLDFDPAHPALSPALLLIRCEDWAGALAALDQEPTRVEHPPLLVAELRAALQTGERERGLTALCQLCWRHGQAAEAWLDVCDDDELARRVEQFWDLEPALDIELFPAWLLTRGYPMPVVQNPPEIGAAEAMDFVRALRRKPDDLAAREWLQAQQPELLELWIGMS</sequence>
<dbReference type="RefSeq" id="WP_049724770.1">
    <property type="nucleotide sequence ID" value="NZ_CP012154.1"/>
</dbReference>
<proteinExistence type="predicted"/>
<dbReference type="Proteomes" id="UP000066624">
    <property type="component" value="Chromosome"/>
</dbReference>
<name>A0A0K0XTW8_9GAMM</name>
<protein>
    <submittedName>
        <fullName evidence="1">Uncharacterized protein</fullName>
    </submittedName>
</protein>